<dbReference type="Proteomes" id="UP000813824">
    <property type="component" value="Unassembled WGS sequence"/>
</dbReference>
<name>A0A8K0UZ00_9AGAR</name>
<evidence type="ECO:0000313" key="3">
    <source>
        <dbReference type="Proteomes" id="UP000813824"/>
    </source>
</evidence>
<protein>
    <submittedName>
        <fullName evidence="2">Uncharacterized protein</fullName>
    </submittedName>
</protein>
<dbReference type="OrthoDB" id="3267821at2759"/>
<proteinExistence type="predicted"/>
<comment type="caution">
    <text evidence="2">The sequence shown here is derived from an EMBL/GenBank/DDBJ whole genome shotgun (WGS) entry which is preliminary data.</text>
</comment>
<dbReference type="EMBL" id="JAEVFJ010000001">
    <property type="protein sequence ID" value="KAH8107678.1"/>
    <property type="molecule type" value="Genomic_DNA"/>
</dbReference>
<evidence type="ECO:0000313" key="2">
    <source>
        <dbReference type="EMBL" id="KAH8107678.1"/>
    </source>
</evidence>
<feature type="compositionally biased region" description="Acidic residues" evidence="1">
    <location>
        <begin position="314"/>
        <end position="323"/>
    </location>
</feature>
<dbReference type="AlphaFoldDB" id="A0A8K0UZ00"/>
<organism evidence="2 3">
    <name type="scientific">Cristinia sonorae</name>
    <dbReference type="NCBI Taxonomy" id="1940300"/>
    <lineage>
        <taxon>Eukaryota</taxon>
        <taxon>Fungi</taxon>
        <taxon>Dikarya</taxon>
        <taxon>Basidiomycota</taxon>
        <taxon>Agaricomycotina</taxon>
        <taxon>Agaricomycetes</taxon>
        <taxon>Agaricomycetidae</taxon>
        <taxon>Agaricales</taxon>
        <taxon>Pleurotineae</taxon>
        <taxon>Stephanosporaceae</taxon>
        <taxon>Cristinia</taxon>
    </lineage>
</organism>
<accession>A0A8K0UZ00</accession>
<keyword evidence="3" id="KW-1185">Reference proteome</keyword>
<evidence type="ECO:0000256" key="1">
    <source>
        <dbReference type="SAM" id="MobiDB-lite"/>
    </source>
</evidence>
<feature type="region of interest" description="Disordered" evidence="1">
    <location>
        <begin position="1"/>
        <end position="38"/>
    </location>
</feature>
<gene>
    <name evidence="2" type="ORF">BXZ70DRAFT_903157</name>
</gene>
<feature type="compositionally biased region" description="Polar residues" evidence="1">
    <location>
        <begin position="15"/>
        <end position="28"/>
    </location>
</feature>
<sequence length="323" mass="35484">MASTADGSPPIHPGTNGTADNPPSQTSGVAVAGAKRRGEDLTQYATKAARRQKLKSASEKQVVAFAAASPAEREVWMAAMIIKVIDSVETIQSGEAQTKLSATLYDKIETYSSKIILCPSLTRYRDEPTKIIIGILERHPRWGLTPEVKDNKASFDPILSRAQTRLTERRGELKSLLTASLSKESRGATNIVDLVQRAINKMIKGSKVSIAVDVKVNLQMCARFAFLRKVLVESNGTSFWQVVDEQLKSLREKCDEAPNGDALKSQFFKLVLEEDLRQYGVANLDDISQNDISRSDTEVEIEAFATQTQHNLESPDDDADATS</sequence>
<reference evidence="2" key="1">
    <citation type="journal article" date="2021" name="New Phytol.">
        <title>Evolutionary innovations through gain and loss of genes in the ectomycorrhizal Boletales.</title>
        <authorList>
            <person name="Wu G."/>
            <person name="Miyauchi S."/>
            <person name="Morin E."/>
            <person name="Kuo A."/>
            <person name="Drula E."/>
            <person name="Varga T."/>
            <person name="Kohler A."/>
            <person name="Feng B."/>
            <person name="Cao Y."/>
            <person name="Lipzen A."/>
            <person name="Daum C."/>
            <person name="Hundley H."/>
            <person name="Pangilinan J."/>
            <person name="Johnson J."/>
            <person name="Barry K."/>
            <person name="LaButti K."/>
            <person name="Ng V."/>
            <person name="Ahrendt S."/>
            <person name="Min B."/>
            <person name="Choi I.G."/>
            <person name="Park H."/>
            <person name="Plett J.M."/>
            <person name="Magnuson J."/>
            <person name="Spatafora J.W."/>
            <person name="Nagy L.G."/>
            <person name="Henrissat B."/>
            <person name="Grigoriev I.V."/>
            <person name="Yang Z.L."/>
            <person name="Xu J."/>
            <person name="Martin F.M."/>
        </authorList>
    </citation>
    <scope>NUCLEOTIDE SEQUENCE</scope>
    <source>
        <strain evidence="2">KKN 215</strain>
    </source>
</reference>
<feature type="region of interest" description="Disordered" evidence="1">
    <location>
        <begin position="304"/>
        <end position="323"/>
    </location>
</feature>